<keyword evidence="3" id="KW-1185">Reference proteome</keyword>
<dbReference type="Gene3D" id="3.30.420.10">
    <property type="entry name" value="Ribonuclease H-like superfamily/Ribonuclease H"/>
    <property type="match status" value="1"/>
</dbReference>
<accession>A0A6G1I4L7</accession>
<feature type="compositionally biased region" description="Polar residues" evidence="1">
    <location>
        <begin position="71"/>
        <end position="80"/>
    </location>
</feature>
<name>A0A6G1I4L7_9PEZI</name>
<sequence>MYRNTVARCPTPENDAASSGKHKSAAQKQGAIAAIQFKRATGEPFIKSDIYRYFRLNRTTGERILRKFEQQESANQLHDQSTPERDPRGRKPKLTKADIARMEAVLEHSFGEERLTWENLGAAAGINDVSSRTIRNHMEDLDYLKCIACSKTWVSHRIRQLRVDFARTMLFLRPRPSDWHFVLFSDEVHFALGPQRKLRIIPRPGERECADCTQDFSELKKGEKRLHAWVIIGIDFKHMVFYDAPRNSNGKMTQKVYMQHFLPVAEEAIQKLRSERGYNYVLEEDGDASHVGHASTKWKETHGLQTYSNPLKSPDLAPIEHCFQPMRHYFSSRPQSNHDMCKTTIWEAFQSVNFALINRWIESMPARLQEVVDRQGNITGG</sequence>
<evidence type="ECO:0000313" key="3">
    <source>
        <dbReference type="Proteomes" id="UP000799640"/>
    </source>
</evidence>
<reference evidence="2" key="1">
    <citation type="journal article" date="2020" name="Stud. Mycol.">
        <title>101 Dothideomycetes genomes: a test case for predicting lifestyles and emergence of pathogens.</title>
        <authorList>
            <person name="Haridas S."/>
            <person name="Albert R."/>
            <person name="Binder M."/>
            <person name="Bloem J."/>
            <person name="Labutti K."/>
            <person name="Salamov A."/>
            <person name="Andreopoulos B."/>
            <person name="Baker S."/>
            <person name="Barry K."/>
            <person name="Bills G."/>
            <person name="Bluhm B."/>
            <person name="Cannon C."/>
            <person name="Castanera R."/>
            <person name="Culley D."/>
            <person name="Daum C."/>
            <person name="Ezra D."/>
            <person name="Gonzalez J."/>
            <person name="Henrissat B."/>
            <person name="Kuo A."/>
            <person name="Liang C."/>
            <person name="Lipzen A."/>
            <person name="Lutzoni F."/>
            <person name="Magnuson J."/>
            <person name="Mondo S."/>
            <person name="Nolan M."/>
            <person name="Ohm R."/>
            <person name="Pangilinan J."/>
            <person name="Park H.-J."/>
            <person name="Ramirez L."/>
            <person name="Alfaro M."/>
            <person name="Sun H."/>
            <person name="Tritt A."/>
            <person name="Yoshinaga Y."/>
            <person name="Zwiers L.-H."/>
            <person name="Turgeon B."/>
            <person name="Goodwin S."/>
            <person name="Spatafora J."/>
            <person name="Crous P."/>
            <person name="Grigoriev I."/>
        </authorList>
    </citation>
    <scope>NUCLEOTIDE SEQUENCE</scope>
    <source>
        <strain evidence="2">CBS 262.69</strain>
    </source>
</reference>
<evidence type="ECO:0000256" key="1">
    <source>
        <dbReference type="SAM" id="MobiDB-lite"/>
    </source>
</evidence>
<protein>
    <recommendedName>
        <fullName evidence="4">Tc1-like transposase DDE domain-containing protein</fullName>
    </recommendedName>
</protein>
<dbReference type="AlphaFoldDB" id="A0A6G1I4L7"/>
<evidence type="ECO:0008006" key="4">
    <source>
        <dbReference type="Google" id="ProtNLM"/>
    </source>
</evidence>
<feature type="region of interest" description="Disordered" evidence="1">
    <location>
        <begin position="1"/>
        <end position="24"/>
    </location>
</feature>
<organism evidence="2 3">
    <name type="scientific">Trichodelitschia bisporula</name>
    <dbReference type="NCBI Taxonomy" id="703511"/>
    <lineage>
        <taxon>Eukaryota</taxon>
        <taxon>Fungi</taxon>
        <taxon>Dikarya</taxon>
        <taxon>Ascomycota</taxon>
        <taxon>Pezizomycotina</taxon>
        <taxon>Dothideomycetes</taxon>
        <taxon>Dothideomycetes incertae sedis</taxon>
        <taxon>Phaeotrichales</taxon>
        <taxon>Phaeotrichaceae</taxon>
        <taxon>Trichodelitschia</taxon>
    </lineage>
</organism>
<dbReference type="GO" id="GO:0003676">
    <property type="term" value="F:nucleic acid binding"/>
    <property type="evidence" value="ECO:0007669"/>
    <property type="project" value="InterPro"/>
</dbReference>
<feature type="compositionally biased region" description="Basic and acidic residues" evidence="1">
    <location>
        <begin position="81"/>
        <end position="96"/>
    </location>
</feature>
<dbReference type="EMBL" id="ML996690">
    <property type="protein sequence ID" value="KAF2403248.1"/>
    <property type="molecule type" value="Genomic_DNA"/>
</dbReference>
<dbReference type="Proteomes" id="UP000799640">
    <property type="component" value="Unassembled WGS sequence"/>
</dbReference>
<feature type="region of interest" description="Disordered" evidence="1">
    <location>
        <begin position="68"/>
        <end position="96"/>
    </location>
</feature>
<dbReference type="OrthoDB" id="3943628at2759"/>
<gene>
    <name evidence="2" type="ORF">EJ06DRAFT_506611</name>
</gene>
<dbReference type="InterPro" id="IPR036397">
    <property type="entry name" value="RNaseH_sf"/>
</dbReference>
<proteinExistence type="predicted"/>
<evidence type="ECO:0000313" key="2">
    <source>
        <dbReference type="EMBL" id="KAF2403248.1"/>
    </source>
</evidence>